<dbReference type="AlphaFoldDB" id="A0A7N2N9M0"/>
<feature type="region of interest" description="Disordered" evidence="3">
    <location>
        <begin position="407"/>
        <end position="435"/>
    </location>
</feature>
<sequence length="630" mass="71028">MSSHRRHFDTEYWVPAKLTNSQLETYCKILTDKSNILCTQSKDSSFREGLRNILTSTQKCSTHLQVAERSPELSSTEAKRQNVEIAASGKLNLLGRMLEEINKQSLKALILYEASTQYTDQETGSSGSYIGGILDDFLIQKFGSDSYEHVGRDPIPAKRVDALTEFNAKHKKFLFLLEKHACLSVISLSSVNTVFIFNSDWTPMKSLKALERIKLESQPEQIKIFRLYSPFTVEENILFFAKGKKKIDSLQKMSWITCHNLLMRGADNLFLTLRELNCGNTPVSSANTMSEKSLMRDIEQLLLNGEGTGTINLSVILKVKVEGSYYMSSQMPIELLEISQEDYAEPSNYWNKLLKGKNTPKVVSEKVIKKRKVDKGSCVPFEQVFQDECTPISMAAPLQVSSAGGIEHQLSSGGHTSNQPAQIPTRNAMSSHSDPCNSELQIIRKKMEEELKNHKEALLFEFEKAQTQYVNKAQELHSVLELKLNELFTNPTMVLRSTMLAERHGQVPSGKQQDPSLSNYGLTSGNTKLISIIYVYKFWRRILSFPNGLLITLSFTSPPKSKPIYSHSPATPLITEILILIGLPVLVFAIQILRTEPSRKEDRGEYKEGGYIPLFSEKSHIFSVCLRSSI</sequence>
<evidence type="ECO:0000256" key="1">
    <source>
        <dbReference type="ARBA" id="ARBA00023242"/>
    </source>
</evidence>
<keyword evidence="4" id="KW-1133">Transmembrane helix</keyword>
<dbReference type="PANTHER" id="PTHR45623:SF13">
    <property type="entry name" value="HELICASE PROTEIN MOM1"/>
    <property type="match status" value="1"/>
</dbReference>
<dbReference type="PANTHER" id="PTHR45623">
    <property type="entry name" value="CHROMODOMAIN-HELICASE-DNA-BINDING PROTEIN 3-RELATED-RELATED"/>
    <property type="match status" value="1"/>
</dbReference>
<dbReference type="GO" id="GO:0042393">
    <property type="term" value="F:histone binding"/>
    <property type="evidence" value="ECO:0007669"/>
    <property type="project" value="TreeGrafter"/>
</dbReference>
<evidence type="ECO:0000256" key="2">
    <source>
        <dbReference type="SAM" id="Coils"/>
    </source>
</evidence>
<evidence type="ECO:0000256" key="4">
    <source>
        <dbReference type="SAM" id="Phobius"/>
    </source>
</evidence>
<proteinExistence type="predicted"/>
<dbReference type="Proteomes" id="UP000594261">
    <property type="component" value="Unassembled WGS sequence"/>
</dbReference>
<dbReference type="GO" id="GO:0016887">
    <property type="term" value="F:ATP hydrolysis activity"/>
    <property type="evidence" value="ECO:0007669"/>
    <property type="project" value="TreeGrafter"/>
</dbReference>
<keyword evidence="4" id="KW-0472">Membrane</keyword>
<dbReference type="InParanoid" id="A0A7N2N9M0"/>
<evidence type="ECO:0000313" key="6">
    <source>
        <dbReference type="Proteomes" id="UP000594261"/>
    </source>
</evidence>
<evidence type="ECO:0000313" key="5">
    <source>
        <dbReference type="EnsemblPlants" id="QL93p0356_0080:mrna"/>
    </source>
</evidence>
<dbReference type="InterPro" id="IPR027417">
    <property type="entry name" value="P-loop_NTPase"/>
</dbReference>
<evidence type="ECO:0000256" key="3">
    <source>
        <dbReference type="SAM" id="MobiDB-lite"/>
    </source>
</evidence>
<keyword evidence="1" id="KW-0539">Nucleus</keyword>
<dbReference type="GO" id="GO:0003682">
    <property type="term" value="F:chromatin binding"/>
    <property type="evidence" value="ECO:0007669"/>
    <property type="project" value="TreeGrafter"/>
</dbReference>
<protein>
    <submittedName>
        <fullName evidence="5">Uncharacterized protein</fullName>
    </submittedName>
</protein>
<dbReference type="GO" id="GO:0140658">
    <property type="term" value="F:ATP-dependent chromatin remodeler activity"/>
    <property type="evidence" value="ECO:0007669"/>
    <property type="project" value="TreeGrafter"/>
</dbReference>
<keyword evidence="4" id="KW-0812">Transmembrane</keyword>
<feature type="compositionally biased region" description="Polar residues" evidence="3">
    <location>
        <begin position="409"/>
        <end position="435"/>
    </location>
</feature>
<reference evidence="5" key="1">
    <citation type="submission" date="2021-01" db="UniProtKB">
        <authorList>
            <consortium name="EnsemblPlants"/>
        </authorList>
    </citation>
    <scope>IDENTIFICATION</scope>
</reference>
<feature type="coiled-coil region" evidence="2">
    <location>
        <begin position="437"/>
        <end position="464"/>
    </location>
</feature>
<name>A0A7N2N9M0_QUELO</name>
<keyword evidence="2" id="KW-0175">Coiled coil</keyword>
<dbReference type="GO" id="GO:0000785">
    <property type="term" value="C:chromatin"/>
    <property type="evidence" value="ECO:0007669"/>
    <property type="project" value="TreeGrafter"/>
</dbReference>
<organism evidence="5 6">
    <name type="scientific">Quercus lobata</name>
    <name type="common">Valley oak</name>
    <dbReference type="NCBI Taxonomy" id="97700"/>
    <lineage>
        <taxon>Eukaryota</taxon>
        <taxon>Viridiplantae</taxon>
        <taxon>Streptophyta</taxon>
        <taxon>Embryophyta</taxon>
        <taxon>Tracheophyta</taxon>
        <taxon>Spermatophyta</taxon>
        <taxon>Magnoliopsida</taxon>
        <taxon>eudicotyledons</taxon>
        <taxon>Gunneridae</taxon>
        <taxon>Pentapetalae</taxon>
        <taxon>rosids</taxon>
        <taxon>fabids</taxon>
        <taxon>Fagales</taxon>
        <taxon>Fagaceae</taxon>
        <taxon>Quercus</taxon>
    </lineage>
</organism>
<dbReference type="GO" id="GO:0005634">
    <property type="term" value="C:nucleus"/>
    <property type="evidence" value="ECO:0007669"/>
    <property type="project" value="TreeGrafter"/>
</dbReference>
<dbReference type="EnsemblPlants" id="QL93p0356_0080:mrna">
    <property type="protein sequence ID" value="QL93p0356_0080:mrna"/>
    <property type="gene ID" value="QL93p0356_0080"/>
</dbReference>
<accession>A0A7N2N9M0</accession>
<dbReference type="GO" id="GO:0003677">
    <property type="term" value="F:DNA binding"/>
    <property type="evidence" value="ECO:0007669"/>
    <property type="project" value="TreeGrafter"/>
</dbReference>
<dbReference type="SUPFAM" id="SSF52540">
    <property type="entry name" value="P-loop containing nucleoside triphosphate hydrolases"/>
    <property type="match status" value="1"/>
</dbReference>
<keyword evidence="6" id="KW-1185">Reference proteome</keyword>
<dbReference type="Gramene" id="QL93p0356_0080:mrna">
    <property type="protein sequence ID" value="QL93p0356_0080:mrna"/>
    <property type="gene ID" value="QL93p0356_0080"/>
</dbReference>
<feature type="transmembrane region" description="Helical" evidence="4">
    <location>
        <begin position="573"/>
        <end position="593"/>
    </location>
</feature>
<dbReference type="Gene3D" id="3.40.50.300">
    <property type="entry name" value="P-loop containing nucleotide triphosphate hydrolases"/>
    <property type="match status" value="1"/>
</dbReference>